<evidence type="ECO:0000256" key="1">
    <source>
        <dbReference type="SAM" id="Coils"/>
    </source>
</evidence>
<evidence type="ECO:0000313" key="3">
    <source>
        <dbReference type="Proteomes" id="UP000236333"/>
    </source>
</evidence>
<accession>A0A2J8AHR2</accession>
<dbReference type="PANTHER" id="PTHR36080">
    <property type="entry name" value="DBJ|BAA96220.1"/>
    <property type="match status" value="1"/>
</dbReference>
<evidence type="ECO:0000313" key="2">
    <source>
        <dbReference type="EMBL" id="PNH12063.1"/>
    </source>
</evidence>
<name>A0A2J8AHR2_9CHLO</name>
<keyword evidence="1" id="KW-0175">Coiled coil</keyword>
<protein>
    <submittedName>
        <fullName evidence="2">Uncharacterized protein</fullName>
    </submittedName>
</protein>
<dbReference type="Proteomes" id="UP000236333">
    <property type="component" value="Unassembled WGS sequence"/>
</dbReference>
<feature type="coiled-coil region" evidence="1">
    <location>
        <begin position="63"/>
        <end position="125"/>
    </location>
</feature>
<proteinExistence type="predicted"/>
<gene>
    <name evidence="2" type="ORF">TSOC_001001</name>
</gene>
<comment type="caution">
    <text evidence="2">The sequence shown here is derived from an EMBL/GenBank/DDBJ whole genome shotgun (WGS) entry which is preliminary data.</text>
</comment>
<dbReference type="EMBL" id="PGGS01000015">
    <property type="protein sequence ID" value="PNH12063.1"/>
    <property type="molecule type" value="Genomic_DNA"/>
</dbReference>
<organism evidence="2 3">
    <name type="scientific">Tetrabaena socialis</name>
    <dbReference type="NCBI Taxonomy" id="47790"/>
    <lineage>
        <taxon>Eukaryota</taxon>
        <taxon>Viridiplantae</taxon>
        <taxon>Chlorophyta</taxon>
        <taxon>core chlorophytes</taxon>
        <taxon>Chlorophyceae</taxon>
        <taxon>CS clade</taxon>
        <taxon>Chlamydomonadales</taxon>
        <taxon>Tetrabaenaceae</taxon>
        <taxon>Tetrabaena</taxon>
    </lineage>
</organism>
<dbReference type="AlphaFoldDB" id="A0A2J8AHR2"/>
<dbReference type="PANTHER" id="PTHR36080:SF1">
    <property type="entry name" value="DBJ|BAA96220.1"/>
    <property type="match status" value="1"/>
</dbReference>
<keyword evidence="3" id="KW-1185">Reference proteome</keyword>
<sequence>MLAMKPLPMLDEGDARSMLMQQDWSQALPGTLEEARVAADALRGLVQDAVFLDEECYSNAVIHTQYQQKLHAHQKQIHGLENETAALRAEVERKDEMLVASAVRQREAQQQIRELQQELENNAVVFRMHYQELLTRNEEIDRLKAVIEGLQSGP</sequence>
<reference evidence="2 3" key="1">
    <citation type="journal article" date="2017" name="Mol. Biol. Evol.">
        <title>The 4-celled Tetrabaena socialis nuclear genome reveals the essential components for genetic control of cell number at the origin of multicellularity in the volvocine lineage.</title>
        <authorList>
            <person name="Featherston J."/>
            <person name="Arakaki Y."/>
            <person name="Hanschen E.R."/>
            <person name="Ferris P.J."/>
            <person name="Michod R.E."/>
            <person name="Olson B.J.S.C."/>
            <person name="Nozaki H."/>
            <person name="Durand P.M."/>
        </authorList>
    </citation>
    <scope>NUCLEOTIDE SEQUENCE [LARGE SCALE GENOMIC DNA]</scope>
    <source>
        <strain evidence="2 3">NIES-571</strain>
    </source>
</reference>
<dbReference type="OrthoDB" id="544912at2759"/>